<comment type="pathway">
    <text evidence="3">tRNA modification; 5-methoxycarbonylmethyl-2-thiouridine-tRNA biosynthesis.</text>
</comment>
<dbReference type="PANTHER" id="PTHR12896:SF1">
    <property type="entry name" value="ELONGATOR COMPLEX PROTEIN 4"/>
    <property type="match status" value="1"/>
</dbReference>
<proteinExistence type="inferred from homology"/>
<dbReference type="InterPro" id="IPR027417">
    <property type="entry name" value="P-loop_NTPase"/>
</dbReference>
<feature type="transmembrane region" description="Helical" evidence="10">
    <location>
        <begin position="54"/>
        <end position="81"/>
    </location>
</feature>
<dbReference type="PANTHER" id="PTHR12896">
    <property type="entry name" value="PAX6 NEIGHBOR PROTEIN PAXNEB"/>
    <property type="match status" value="1"/>
</dbReference>
<dbReference type="Proteomes" id="UP000247409">
    <property type="component" value="Unassembled WGS sequence"/>
</dbReference>
<evidence type="ECO:0000256" key="1">
    <source>
        <dbReference type="ARBA" id="ARBA00004123"/>
    </source>
</evidence>
<evidence type="ECO:0000256" key="9">
    <source>
        <dbReference type="SAM" id="MobiDB-lite"/>
    </source>
</evidence>
<evidence type="ECO:0000256" key="8">
    <source>
        <dbReference type="ARBA" id="ARBA00023242"/>
    </source>
</evidence>
<dbReference type="Pfam" id="PF05625">
    <property type="entry name" value="PAXNEB"/>
    <property type="match status" value="1"/>
</dbReference>
<evidence type="ECO:0000313" key="11">
    <source>
        <dbReference type="EMBL" id="PXF49859.1"/>
    </source>
</evidence>
<evidence type="ECO:0000256" key="3">
    <source>
        <dbReference type="ARBA" id="ARBA00005043"/>
    </source>
</evidence>
<evidence type="ECO:0000256" key="2">
    <source>
        <dbReference type="ARBA" id="ARBA00004496"/>
    </source>
</evidence>
<dbReference type="EMBL" id="NBIV01000001">
    <property type="protein sequence ID" value="PXF49859.1"/>
    <property type="molecule type" value="Genomic_DNA"/>
</dbReference>
<dbReference type="UniPathway" id="UPA00988"/>
<evidence type="ECO:0000256" key="5">
    <source>
        <dbReference type="ARBA" id="ARBA00020265"/>
    </source>
</evidence>
<reference evidence="11 12" key="1">
    <citation type="journal article" date="2018" name="Mol. Biol. Evol.">
        <title>Analysis of the draft genome of the red seaweed Gracilariopsis chorda provides insights into genome size evolution in Rhodophyta.</title>
        <authorList>
            <person name="Lee J."/>
            <person name="Yang E.C."/>
            <person name="Graf L."/>
            <person name="Yang J.H."/>
            <person name="Qiu H."/>
            <person name="Zel Zion U."/>
            <person name="Chan C.X."/>
            <person name="Stephens T.G."/>
            <person name="Weber A.P.M."/>
            <person name="Boo G.H."/>
            <person name="Boo S.M."/>
            <person name="Kim K.M."/>
            <person name="Shin Y."/>
            <person name="Jung M."/>
            <person name="Lee S.J."/>
            <person name="Yim H.S."/>
            <person name="Lee J.H."/>
            <person name="Bhattacharya D."/>
            <person name="Yoon H.S."/>
        </authorList>
    </citation>
    <scope>NUCLEOTIDE SEQUENCE [LARGE SCALE GENOMIC DNA]</scope>
    <source>
        <strain evidence="11 12">SKKU-2015</strain>
        <tissue evidence="11">Whole body</tissue>
    </source>
</reference>
<keyword evidence="12" id="KW-1185">Reference proteome</keyword>
<keyword evidence="10" id="KW-1133">Transmembrane helix</keyword>
<comment type="similarity">
    <text evidence="4">Belongs to the ELP4 family.</text>
</comment>
<evidence type="ECO:0000313" key="12">
    <source>
        <dbReference type="Proteomes" id="UP000247409"/>
    </source>
</evidence>
<comment type="subcellular location">
    <subcellularLocation>
        <location evidence="2">Cytoplasm</location>
    </subcellularLocation>
    <subcellularLocation>
        <location evidence="1">Nucleus</location>
    </subcellularLocation>
</comment>
<dbReference type="Gene3D" id="3.40.50.300">
    <property type="entry name" value="P-loop containing nucleotide triphosphate hydrolases"/>
    <property type="match status" value="1"/>
</dbReference>
<dbReference type="GO" id="GO:0008023">
    <property type="term" value="C:transcription elongation factor complex"/>
    <property type="evidence" value="ECO:0007669"/>
    <property type="project" value="TreeGrafter"/>
</dbReference>
<evidence type="ECO:0000256" key="6">
    <source>
        <dbReference type="ARBA" id="ARBA00022490"/>
    </source>
</evidence>
<name>A0A2V3J626_9FLOR</name>
<evidence type="ECO:0000256" key="4">
    <source>
        <dbReference type="ARBA" id="ARBA00007573"/>
    </source>
</evidence>
<sequence>MNIDHMSEVQATTVCSFKSTSRQSDNNDMYIFYKQTAVQLFRWSMQLAESTPTVAMFIAAHTLVYVSSIAIITLFINYLHLERDPDPDPRRRDMSFHKRRAAAHAAALPPGVRASPASARLTTSWGLRPVDVALGGGLALGSLTVLTADSPTSYHRALCNYVIAQGLAHDHAVLLASFANSVPPMVAAIPSLAPRPAHPAPAAPRPAAAMSIAWRYANHPASLRPQPSPPSPQPQALHFDLSRPAAIAPSALFTPLQSHAFSASPALLLHAVRTHLQKAAATRHLARVLITDVSPALMQAAHAATNQITLAELLARLRALARLYAAVIVVCCTPDVPSRLQCVAADAWLQLDSFNGRGAHYAGLGSEWLGVIIVKKAFRSGRASPTRGAGDVWVFKRGRRKYTMERATAAPDHERELLNHHSPQLPHDSSPSSPAPAQLCASSLPSAAATHSSLHF</sequence>
<organism evidence="11 12">
    <name type="scientific">Gracilariopsis chorda</name>
    <dbReference type="NCBI Taxonomy" id="448386"/>
    <lineage>
        <taxon>Eukaryota</taxon>
        <taxon>Rhodophyta</taxon>
        <taxon>Florideophyceae</taxon>
        <taxon>Rhodymeniophycidae</taxon>
        <taxon>Gracilariales</taxon>
        <taxon>Gracilariaceae</taxon>
        <taxon>Gracilariopsis</taxon>
    </lineage>
</organism>
<keyword evidence="7" id="KW-0819">tRNA processing</keyword>
<keyword evidence="10" id="KW-0472">Membrane</keyword>
<accession>A0A2V3J626</accession>
<keyword evidence="8" id="KW-0539">Nucleus</keyword>
<dbReference type="AlphaFoldDB" id="A0A2V3J626"/>
<protein>
    <recommendedName>
        <fullName evidence="5">Elongator complex protein 4</fullName>
    </recommendedName>
</protein>
<dbReference type="GO" id="GO:0005737">
    <property type="term" value="C:cytoplasm"/>
    <property type="evidence" value="ECO:0007669"/>
    <property type="project" value="UniProtKB-SubCell"/>
</dbReference>
<dbReference type="GO" id="GO:0002098">
    <property type="term" value="P:tRNA wobble uridine modification"/>
    <property type="evidence" value="ECO:0007669"/>
    <property type="project" value="InterPro"/>
</dbReference>
<dbReference type="STRING" id="448386.A0A2V3J626"/>
<dbReference type="GO" id="GO:0033588">
    <property type="term" value="C:elongator holoenzyme complex"/>
    <property type="evidence" value="ECO:0007669"/>
    <property type="project" value="InterPro"/>
</dbReference>
<feature type="compositionally biased region" description="Low complexity" evidence="9">
    <location>
        <begin position="429"/>
        <end position="442"/>
    </location>
</feature>
<evidence type="ECO:0000256" key="7">
    <source>
        <dbReference type="ARBA" id="ARBA00022694"/>
    </source>
</evidence>
<evidence type="ECO:0000256" key="10">
    <source>
        <dbReference type="SAM" id="Phobius"/>
    </source>
</evidence>
<comment type="caution">
    <text evidence="11">The sequence shown here is derived from an EMBL/GenBank/DDBJ whole genome shotgun (WGS) entry which is preliminary data.</text>
</comment>
<keyword evidence="10" id="KW-0812">Transmembrane</keyword>
<gene>
    <name evidence="11" type="ORF">BWQ96_00019</name>
</gene>
<dbReference type="OrthoDB" id="289162at2759"/>
<dbReference type="InterPro" id="IPR008728">
    <property type="entry name" value="Elongator_complex_protein_4"/>
</dbReference>
<keyword evidence="6" id="KW-0963">Cytoplasm</keyword>
<feature type="region of interest" description="Disordered" evidence="9">
    <location>
        <begin position="419"/>
        <end position="442"/>
    </location>
</feature>